<evidence type="ECO:0000259" key="1">
    <source>
        <dbReference type="PROSITE" id="PS51186"/>
    </source>
</evidence>
<accession>A0A176WZA2</accession>
<dbReference type="InterPro" id="IPR000182">
    <property type="entry name" value="GNAT_dom"/>
</dbReference>
<evidence type="ECO:0000313" key="3">
    <source>
        <dbReference type="Proteomes" id="UP000077098"/>
    </source>
</evidence>
<dbReference type="Pfam" id="PF00583">
    <property type="entry name" value="Acetyltransf_1"/>
    <property type="match status" value="1"/>
</dbReference>
<proteinExistence type="predicted"/>
<dbReference type="CDD" id="cd04301">
    <property type="entry name" value="NAT_SF"/>
    <property type="match status" value="1"/>
</dbReference>
<evidence type="ECO:0000313" key="2">
    <source>
        <dbReference type="EMBL" id="OAE39312.1"/>
    </source>
</evidence>
<name>A0A176WZA2_AGRTU</name>
<dbReference type="AlphaFoldDB" id="A0A176WZA2"/>
<comment type="caution">
    <text evidence="2">The sequence shown here is derived from an EMBL/GenBank/DDBJ whole genome shotgun (WGS) entry which is preliminary data.</text>
</comment>
<keyword evidence="2" id="KW-0808">Transferase</keyword>
<dbReference type="EMBL" id="LXPS01000037">
    <property type="protein sequence ID" value="OAE39312.1"/>
    <property type="molecule type" value="Genomic_DNA"/>
</dbReference>
<protein>
    <submittedName>
        <fullName evidence="2">GNAT family acetyltransferase</fullName>
    </submittedName>
</protein>
<dbReference type="RefSeq" id="WP_063950561.1">
    <property type="nucleotide sequence ID" value="NZ_CP072308.1"/>
</dbReference>
<gene>
    <name evidence="2" type="ORF">A7J57_23275</name>
</gene>
<dbReference type="Proteomes" id="UP000077098">
    <property type="component" value="Unassembled WGS sequence"/>
</dbReference>
<dbReference type="PANTHER" id="PTHR43415:SF3">
    <property type="entry name" value="GNAT-FAMILY ACETYLTRANSFERASE"/>
    <property type="match status" value="1"/>
</dbReference>
<organism evidence="2 3">
    <name type="scientific">Agrobacterium tumefaciens</name>
    <dbReference type="NCBI Taxonomy" id="358"/>
    <lineage>
        <taxon>Bacteria</taxon>
        <taxon>Pseudomonadati</taxon>
        <taxon>Pseudomonadota</taxon>
        <taxon>Alphaproteobacteria</taxon>
        <taxon>Hyphomicrobiales</taxon>
        <taxon>Rhizobiaceae</taxon>
        <taxon>Rhizobium/Agrobacterium group</taxon>
        <taxon>Agrobacterium</taxon>
        <taxon>Agrobacterium tumefaciens complex</taxon>
    </lineage>
</organism>
<sequence>MQNAKIADNQDDEFQLSDVVLRAARLDDAEALTDMFNLPGVRHGTLRQPFQSVEKTRKAMENRGPNDVVIVGEWRGKIIANGGLYRRAGRQAHIADLVISVHDDFAGKRLGSHLLATLIDTADNWHDIKRIELNVFTDNLPAIRLYEKFGFEREGTLRNDAYRDGKYVDAHVMARLR</sequence>
<dbReference type="PROSITE" id="PS51186">
    <property type="entry name" value="GNAT"/>
    <property type="match status" value="1"/>
</dbReference>
<dbReference type="Gene3D" id="3.40.630.30">
    <property type="match status" value="1"/>
</dbReference>
<dbReference type="InterPro" id="IPR016181">
    <property type="entry name" value="Acyl_CoA_acyltransferase"/>
</dbReference>
<dbReference type="SUPFAM" id="SSF55729">
    <property type="entry name" value="Acyl-CoA N-acyltransferases (Nat)"/>
    <property type="match status" value="1"/>
</dbReference>
<dbReference type="PANTHER" id="PTHR43415">
    <property type="entry name" value="SPERMIDINE N(1)-ACETYLTRANSFERASE"/>
    <property type="match status" value="1"/>
</dbReference>
<reference evidence="2 3" key="1">
    <citation type="submission" date="2016-05" db="EMBL/GenBank/DDBJ databases">
        <authorList>
            <person name="Lavstsen T."/>
            <person name="Jespersen J.S."/>
        </authorList>
    </citation>
    <scope>NUCLEOTIDE SEQUENCE [LARGE SCALE GENOMIC DNA]</scope>
    <source>
        <strain evidence="2 3">KCJ1736</strain>
    </source>
</reference>
<feature type="domain" description="N-acetyltransferase" evidence="1">
    <location>
        <begin position="19"/>
        <end position="169"/>
    </location>
</feature>
<dbReference type="GO" id="GO:0016747">
    <property type="term" value="F:acyltransferase activity, transferring groups other than amino-acyl groups"/>
    <property type="evidence" value="ECO:0007669"/>
    <property type="project" value="InterPro"/>
</dbReference>